<protein>
    <submittedName>
        <fullName evidence="2">DUF917-domain-containing protein</fullName>
    </submittedName>
</protein>
<organism evidence="2 3">
    <name type="scientific">Dendrothele bispora (strain CBS 962.96)</name>
    <dbReference type="NCBI Taxonomy" id="1314807"/>
    <lineage>
        <taxon>Eukaryota</taxon>
        <taxon>Fungi</taxon>
        <taxon>Dikarya</taxon>
        <taxon>Basidiomycota</taxon>
        <taxon>Agaricomycotina</taxon>
        <taxon>Agaricomycetes</taxon>
        <taxon>Agaricomycetidae</taxon>
        <taxon>Agaricales</taxon>
        <taxon>Agaricales incertae sedis</taxon>
        <taxon>Dendrothele</taxon>
    </lineage>
</organism>
<dbReference type="OrthoDB" id="5404895at2759"/>
<dbReference type="AlphaFoldDB" id="A0A4S8LDE4"/>
<dbReference type="EMBL" id="ML179471">
    <property type="protein sequence ID" value="THU86947.1"/>
    <property type="molecule type" value="Genomic_DNA"/>
</dbReference>
<dbReference type="Pfam" id="PF20906">
    <property type="entry name" value="S-Me-THD_C"/>
    <property type="match status" value="1"/>
</dbReference>
<name>A0A4S8LDE4_DENBC</name>
<feature type="domain" description="S-Me-THD-like C-terminal" evidence="1">
    <location>
        <begin position="44"/>
        <end position="137"/>
    </location>
</feature>
<accession>A0A4S8LDE4</accession>
<dbReference type="InterPro" id="IPR024071">
    <property type="entry name" value="S-Me-THD_C_sf"/>
</dbReference>
<gene>
    <name evidence="2" type="ORF">K435DRAFT_867743</name>
</gene>
<proteinExistence type="predicted"/>
<sequence length="207" mass="21889">MPFGALFGACEALAAEPDNPDAKAFLPRLRDDGVEDASSALVANGEDDDQMIIPFQNENLAAYVEKRDGSRSMVAIVPDLIAVLDSQSGSHLGTQMYSYGLRVTVIALAGSPLWTTEAGLECGGPSAFGLSDTYVPIGEYITPNVKLMKNVKKTIQLHTLVPLAPFTRPIKADAVGTNKGTSETDVKTLAVDTVVKGPEDGWPGVQP</sequence>
<evidence type="ECO:0000259" key="1">
    <source>
        <dbReference type="Pfam" id="PF20906"/>
    </source>
</evidence>
<dbReference type="SUPFAM" id="SSF160991">
    <property type="entry name" value="CV3147-like"/>
    <property type="match status" value="1"/>
</dbReference>
<keyword evidence="3" id="KW-1185">Reference proteome</keyword>
<evidence type="ECO:0000313" key="2">
    <source>
        <dbReference type="EMBL" id="THU86947.1"/>
    </source>
</evidence>
<evidence type="ECO:0000313" key="3">
    <source>
        <dbReference type="Proteomes" id="UP000297245"/>
    </source>
</evidence>
<dbReference type="Gene3D" id="2.40.390.10">
    <property type="entry name" value="CV3147-like"/>
    <property type="match status" value="1"/>
</dbReference>
<dbReference type="Proteomes" id="UP000297245">
    <property type="component" value="Unassembled WGS sequence"/>
</dbReference>
<dbReference type="InterPro" id="IPR048350">
    <property type="entry name" value="S-Me-THD-like_C"/>
</dbReference>
<reference evidence="2 3" key="1">
    <citation type="journal article" date="2019" name="Nat. Ecol. Evol.">
        <title>Megaphylogeny resolves global patterns of mushroom evolution.</title>
        <authorList>
            <person name="Varga T."/>
            <person name="Krizsan K."/>
            <person name="Foldi C."/>
            <person name="Dima B."/>
            <person name="Sanchez-Garcia M."/>
            <person name="Sanchez-Ramirez S."/>
            <person name="Szollosi G.J."/>
            <person name="Szarkandi J.G."/>
            <person name="Papp V."/>
            <person name="Albert L."/>
            <person name="Andreopoulos W."/>
            <person name="Angelini C."/>
            <person name="Antonin V."/>
            <person name="Barry K.W."/>
            <person name="Bougher N.L."/>
            <person name="Buchanan P."/>
            <person name="Buyck B."/>
            <person name="Bense V."/>
            <person name="Catcheside P."/>
            <person name="Chovatia M."/>
            <person name="Cooper J."/>
            <person name="Damon W."/>
            <person name="Desjardin D."/>
            <person name="Finy P."/>
            <person name="Geml J."/>
            <person name="Haridas S."/>
            <person name="Hughes K."/>
            <person name="Justo A."/>
            <person name="Karasinski D."/>
            <person name="Kautmanova I."/>
            <person name="Kiss B."/>
            <person name="Kocsube S."/>
            <person name="Kotiranta H."/>
            <person name="LaButti K.M."/>
            <person name="Lechner B.E."/>
            <person name="Liimatainen K."/>
            <person name="Lipzen A."/>
            <person name="Lukacs Z."/>
            <person name="Mihaltcheva S."/>
            <person name="Morgado L.N."/>
            <person name="Niskanen T."/>
            <person name="Noordeloos M.E."/>
            <person name="Ohm R.A."/>
            <person name="Ortiz-Santana B."/>
            <person name="Ovrebo C."/>
            <person name="Racz N."/>
            <person name="Riley R."/>
            <person name="Savchenko A."/>
            <person name="Shiryaev A."/>
            <person name="Soop K."/>
            <person name="Spirin V."/>
            <person name="Szebenyi C."/>
            <person name="Tomsovsky M."/>
            <person name="Tulloss R.E."/>
            <person name="Uehling J."/>
            <person name="Grigoriev I.V."/>
            <person name="Vagvolgyi C."/>
            <person name="Papp T."/>
            <person name="Martin F.M."/>
            <person name="Miettinen O."/>
            <person name="Hibbett D.S."/>
            <person name="Nagy L.G."/>
        </authorList>
    </citation>
    <scope>NUCLEOTIDE SEQUENCE [LARGE SCALE GENOMIC DNA]</scope>
    <source>
        <strain evidence="2 3">CBS 962.96</strain>
    </source>
</reference>